<reference evidence="1" key="1">
    <citation type="submission" date="2021-04" db="EMBL/GenBank/DDBJ databases">
        <title>Genome sequence of Woronichinia naegeliana from Washington state freshwater lake bloom.</title>
        <authorList>
            <person name="Dreher T.W."/>
        </authorList>
    </citation>
    <scope>NUCLEOTIDE SEQUENCE</scope>
    <source>
        <strain evidence="1">WA131</strain>
    </source>
</reference>
<evidence type="ECO:0000313" key="1">
    <source>
        <dbReference type="EMBL" id="UXE59111.1"/>
    </source>
</evidence>
<gene>
    <name evidence="1" type="ORF">KA717_24610</name>
</gene>
<dbReference type="EMBL" id="CP073041">
    <property type="protein sequence ID" value="UXE59111.1"/>
    <property type="molecule type" value="Genomic_DNA"/>
</dbReference>
<protein>
    <submittedName>
        <fullName evidence="1">Uncharacterized protein</fullName>
    </submittedName>
</protein>
<accession>A0A977PTP9</accession>
<dbReference type="AlphaFoldDB" id="A0A977PTP9"/>
<dbReference type="Proteomes" id="UP001065613">
    <property type="component" value="Chromosome"/>
</dbReference>
<proteinExistence type="predicted"/>
<sequence length="97" mass="11251">MKVWLKENILIIATEDLPPFKKGGSVVRNNYFWALKAIACYARKEQDWEFDPEVWPALARMIAFFAQSGYLGFSETILEFPLGEIIPEVLRPISTWQ</sequence>
<organism evidence="1">
    <name type="scientific">Woronichinia naegeliana WA131</name>
    <dbReference type="NCBI Taxonomy" id="2824559"/>
    <lineage>
        <taxon>Bacteria</taxon>
        <taxon>Bacillati</taxon>
        <taxon>Cyanobacteriota</taxon>
        <taxon>Cyanophyceae</taxon>
        <taxon>Synechococcales</taxon>
        <taxon>Coelosphaeriaceae</taxon>
        <taxon>Woronichinia</taxon>
    </lineage>
</organism>
<name>A0A977PTP9_9CYAN</name>
<dbReference type="KEGG" id="wna:KA717_24610"/>